<dbReference type="Pfam" id="PF20152">
    <property type="entry name" value="DUF6534"/>
    <property type="match status" value="1"/>
</dbReference>
<protein>
    <recommendedName>
        <fullName evidence="2">DUF6534 domain-containing protein</fullName>
    </recommendedName>
</protein>
<evidence type="ECO:0000313" key="3">
    <source>
        <dbReference type="EMBL" id="KIM90319.1"/>
    </source>
</evidence>
<dbReference type="InterPro" id="IPR045339">
    <property type="entry name" value="DUF6534"/>
</dbReference>
<dbReference type="PANTHER" id="PTHR40465:SF1">
    <property type="entry name" value="DUF6534 DOMAIN-CONTAINING PROTEIN"/>
    <property type="match status" value="1"/>
</dbReference>
<feature type="transmembrane region" description="Helical" evidence="1">
    <location>
        <begin position="64"/>
        <end position="85"/>
    </location>
</feature>
<feature type="transmembrane region" description="Helical" evidence="1">
    <location>
        <begin position="216"/>
        <end position="239"/>
    </location>
</feature>
<feature type="transmembrane region" description="Helical" evidence="1">
    <location>
        <begin position="245"/>
        <end position="266"/>
    </location>
</feature>
<evidence type="ECO:0000259" key="2">
    <source>
        <dbReference type="Pfam" id="PF20152"/>
    </source>
</evidence>
<dbReference type="PANTHER" id="PTHR40465">
    <property type="entry name" value="CHROMOSOME 1, WHOLE GENOME SHOTGUN SEQUENCE"/>
    <property type="match status" value="1"/>
</dbReference>
<accession>A0A0C3GF61</accession>
<evidence type="ECO:0000256" key="1">
    <source>
        <dbReference type="SAM" id="Phobius"/>
    </source>
</evidence>
<dbReference type="OrthoDB" id="2535105at2759"/>
<name>A0A0C3GF61_PILCF</name>
<feature type="transmembrane region" description="Helical" evidence="1">
    <location>
        <begin position="142"/>
        <end position="164"/>
    </location>
</feature>
<feature type="transmembrane region" description="Helical" evidence="1">
    <location>
        <begin position="176"/>
        <end position="200"/>
    </location>
</feature>
<keyword evidence="1" id="KW-1133">Transmembrane helix</keyword>
<organism evidence="3 4">
    <name type="scientific">Piloderma croceum (strain F 1598)</name>
    <dbReference type="NCBI Taxonomy" id="765440"/>
    <lineage>
        <taxon>Eukaryota</taxon>
        <taxon>Fungi</taxon>
        <taxon>Dikarya</taxon>
        <taxon>Basidiomycota</taxon>
        <taxon>Agaricomycotina</taxon>
        <taxon>Agaricomycetes</taxon>
        <taxon>Agaricomycetidae</taxon>
        <taxon>Atheliales</taxon>
        <taxon>Atheliaceae</taxon>
        <taxon>Piloderma</taxon>
    </lineage>
</organism>
<reference evidence="3 4" key="1">
    <citation type="submission" date="2014-04" db="EMBL/GenBank/DDBJ databases">
        <authorList>
            <consortium name="DOE Joint Genome Institute"/>
            <person name="Kuo A."/>
            <person name="Tarkka M."/>
            <person name="Buscot F."/>
            <person name="Kohler A."/>
            <person name="Nagy L.G."/>
            <person name="Floudas D."/>
            <person name="Copeland A."/>
            <person name="Barry K.W."/>
            <person name="Cichocki N."/>
            <person name="Veneault-Fourrey C."/>
            <person name="LaButti K."/>
            <person name="Lindquist E.A."/>
            <person name="Lipzen A."/>
            <person name="Lundell T."/>
            <person name="Morin E."/>
            <person name="Murat C."/>
            <person name="Sun H."/>
            <person name="Tunlid A."/>
            <person name="Henrissat B."/>
            <person name="Grigoriev I.V."/>
            <person name="Hibbett D.S."/>
            <person name="Martin F."/>
            <person name="Nordberg H.P."/>
            <person name="Cantor M.N."/>
            <person name="Hua S.X."/>
        </authorList>
    </citation>
    <scope>NUCLEOTIDE SEQUENCE [LARGE SCALE GENOMIC DNA]</scope>
    <source>
        <strain evidence="3 4">F 1598</strain>
    </source>
</reference>
<keyword evidence="1" id="KW-0812">Transmembrane</keyword>
<proteinExistence type="predicted"/>
<dbReference type="InParanoid" id="A0A0C3GF61"/>
<feature type="domain" description="DUF6534" evidence="2">
    <location>
        <begin position="185"/>
        <end position="271"/>
    </location>
</feature>
<feature type="transmembrane region" description="Helical" evidence="1">
    <location>
        <begin position="23"/>
        <end position="44"/>
    </location>
</feature>
<gene>
    <name evidence="3" type="ORF">PILCRDRAFT_812062</name>
</gene>
<dbReference type="Proteomes" id="UP000054166">
    <property type="component" value="Unassembled WGS sequence"/>
</dbReference>
<sequence length="295" mass="33195">MSTAAPVVPGPLPAFHLDLGDTYGALFIGLVISAVLFGITNLQLFVYSQSYKDDNFWSKFSITWLWFLDALHLALISHAVYFYLVTNYGNPLELTKVIWSFHLQLVVDMATIVTVQALYAVRLWKLTKIDRYDFKSKIIPTIVTFLVIAAFGISIAVSKLIYSIKYFTQFDLIKWATFLALVTASVVDILIAASLCFTLARLRTGFERTDSMIKSLMLYVINTGVLTSLCSLTALSLYAVYPHNLIFLAVEFPMTKLYVNAFLAMFNARHHLQAALNKTMNTTNLDAFVHLALSR</sequence>
<dbReference type="HOGENOM" id="CLU_046025_5_3_1"/>
<reference evidence="4" key="2">
    <citation type="submission" date="2015-01" db="EMBL/GenBank/DDBJ databases">
        <title>Evolutionary Origins and Diversification of the Mycorrhizal Mutualists.</title>
        <authorList>
            <consortium name="DOE Joint Genome Institute"/>
            <consortium name="Mycorrhizal Genomics Consortium"/>
            <person name="Kohler A."/>
            <person name="Kuo A."/>
            <person name="Nagy L.G."/>
            <person name="Floudas D."/>
            <person name="Copeland A."/>
            <person name="Barry K.W."/>
            <person name="Cichocki N."/>
            <person name="Veneault-Fourrey C."/>
            <person name="LaButti K."/>
            <person name="Lindquist E.A."/>
            <person name="Lipzen A."/>
            <person name="Lundell T."/>
            <person name="Morin E."/>
            <person name="Murat C."/>
            <person name="Riley R."/>
            <person name="Ohm R."/>
            <person name="Sun H."/>
            <person name="Tunlid A."/>
            <person name="Henrissat B."/>
            <person name="Grigoriev I.V."/>
            <person name="Hibbett D.S."/>
            <person name="Martin F."/>
        </authorList>
    </citation>
    <scope>NUCLEOTIDE SEQUENCE [LARGE SCALE GENOMIC DNA]</scope>
    <source>
        <strain evidence="4">F 1598</strain>
    </source>
</reference>
<keyword evidence="1" id="KW-0472">Membrane</keyword>
<evidence type="ECO:0000313" key="4">
    <source>
        <dbReference type="Proteomes" id="UP000054166"/>
    </source>
</evidence>
<dbReference type="AlphaFoldDB" id="A0A0C3GF61"/>
<dbReference type="EMBL" id="KN832973">
    <property type="protein sequence ID" value="KIM90319.1"/>
    <property type="molecule type" value="Genomic_DNA"/>
</dbReference>
<dbReference type="STRING" id="765440.A0A0C3GF61"/>
<keyword evidence="4" id="KW-1185">Reference proteome</keyword>
<feature type="transmembrane region" description="Helical" evidence="1">
    <location>
        <begin position="97"/>
        <end position="121"/>
    </location>
</feature>